<dbReference type="RefSeq" id="WP_088987571.1">
    <property type="nucleotide sequence ID" value="NZ_LT607409.1"/>
</dbReference>
<gene>
    <name evidence="2" type="ORF">GA0070612_1907</name>
</gene>
<evidence type="ECO:0000313" key="3">
    <source>
        <dbReference type="Proteomes" id="UP000198224"/>
    </source>
</evidence>
<protein>
    <recommendedName>
        <fullName evidence="4">DUF4190 domain-containing protein</fullName>
    </recommendedName>
</protein>
<proteinExistence type="predicted"/>
<accession>A0A1C4VXG8</accession>
<evidence type="ECO:0008006" key="4">
    <source>
        <dbReference type="Google" id="ProtNLM"/>
    </source>
</evidence>
<reference evidence="3" key="1">
    <citation type="submission" date="2016-06" db="EMBL/GenBank/DDBJ databases">
        <authorList>
            <person name="Varghese N."/>
            <person name="Submissions Spin"/>
        </authorList>
    </citation>
    <scope>NUCLEOTIDE SEQUENCE [LARGE SCALE GENOMIC DNA]</scope>
    <source>
        <strain evidence="3">DSM 45160</strain>
    </source>
</reference>
<feature type="transmembrane region" description="Helical" evidence="1">
    <location>
        <begin position="45"/>
        <end position="67"/>
    </location>
</feature>
<keyword evidence="1" id="KW-1133">Transmembrane helix</keyword>
<dbReference type="Proteomes" id="UP000198224">
    <property type="component" value="Chromosome I"/>
</dbReference>
<keyword evidence="1" id="KW-0812">Transmembrane</keyword>
<feature type="transmembrane region" description="Helical" evidence="1">
    <location>
        <begin position="116"/>
        <end position="143"/>
    </location>
</feature>
<name>A0A1C4VXG8_9ACTN</name>
<dbReference type="EMBL" id="LT607409">
    <property type="protein sequence ID" value="SCE88662.1"/>
    <property type="molecule type" value="Genomic_DNA"/>
</dbReference>
<keyword evidence="1" id="KW-0472">Membrane</keyword>
<evidence type="ECO:0000313" key="2">
    <source>
        <dbReference type="EMBL" id="SCE88662.1"/>
    </source>
</evidence>
<evidence type="ECO:0000256" key="1">
    <source>
        <dbReference type="SAM" id="Phobius"/>
    </source>
</evidence>
<organism evidence="2 3">
    <name type="scientific">Micromonospora chokoriensis</name>
    <dbReference type="NCBI Taxonomy" id="356851"/>
    <lineage>
        <taxon>Bacteria</taxon>
        <taxon>Bacillati</taxon>
        <taxon>Actinomycetota</taxon>
        <taxon>Actinomycetes</taxon>
        <taxon>Micromonosporales</taxon>
        <taxon>Micromonosporaceae</taxon>
        <taxon>Micromonospora</taxon>
    </lineage>
</organism>
<sequence>MAGPPPPPTDDQRRPPKRVETVAGTPFGVVHLDVAPVTSGLATGALVAGIASALVSLLVICFGVTFVDEGGAWVSGAFAVLGVLTGVAAVVIGLLGQRQIRRPVAPPAVRFTGRGLSVAGISCGVAGVVLSLLGLGLALLLALA</sequence>
<feature type="transmembrane region" description="Helical" evidence="1">
    <location>
        <begin position="73"/>
        <end position="95"/>
    </location>
</feature>
<dbReference type="AlphaFoldDB" id="A0A1C4VXG8"/>
<keyword evidence="3" id="KW-1185">Reference proteome</keyword>